<name>A0A101I1X7_UNCT6</name>
<evidence type="ECO:0000313" key="4">
    <source>
        <dbReference type="Proteomes" id="UP000053467"/>
    </source>
</evidence>
<dbReference type="PANTHER" id="PTHR43249:SF1">
    <property type="entry name" value="D-GLUCOSIDE 3-DEHYDROGENASE"/>
    <property type="match status" value="1"/>
</dbReference>
<organism evidence="3 4">
    <name type="scientific">candidate division TA06 bacterium 34_109</name>
    <dbReference type="NCBI Taxonomy" id="1635277"/>
    <lineage>
        <taxon>Bacteria</taxon>
        <taxon>Bacteria division TA06</taxon>
    </lineage>
</organism>
<dbReference type="Pfam" id="PF01408">
    <property type="entry name" value="GFO_IDH_MocA"/>
    <property type="match status" value="1"/>
</dbReference>
<gene>
    <name evidence="3" type="ORF">XE03_0664</name>
</gene>
<dbReference type="GO" id="GO:0000166">
    <property type="term" value="F:nucleotide binding"/>
    <property type="evidence" value="ECO:0007669"/>
    <property type="project" value="InterPro"/>
</dbReference>
<dbReference type="AlphaFoldDB" id="A0A101I1X7"/>
<dbReference type="InterPro" id="IPR004104">
    <property type="entry name" value="Gfo/Idh/MocA-like_OxRdtase_C"/>
</dbReference>
<protein>
    <submittedName>
        <fullName evidence="3">Putative dehydrogenase</fullName>
    </submittedName>
</protein>
<accession>A0A101I1X7</accession>
<dbReference type="Gene3D" id="3.30.360.10">
    <property type="entry name" value="Dihydrodipicolinate Reductase, domain 2"/>
    <property type="match status" value="1"/>
</dbReference>
<dbReference type="SUPFAM" id="SSF55347">
    <property type="entry name" value="Glyceraldehyde-3-phosphate dehydrogenase-like, C-terminal domain"/>
    <property type="match status" value="1"/>
</dbReference>
<feature type="domain" description="Gfo/Idh/MocA-like oxidoreductase C-terminal" evidence="2">
    <location>
        <begin position="133"/>
        <end position="338"/>
    </location>
</feature>
<dbReference type="Proteomes" id="UP000053467">
    <property type="component" value="Unassembled WGS sequence"/>
</dbReference>
<feature type="domain" description="Gfo/Idh/MocA-like oxidoreductase N-terminal" evidence="1">
    <location>
        <begin position="2"/>
        <end position="119"/>
    </location>
</feature>
<dbReference type="SUPFAM" id="SSF51735">
    <property type="entry name" value="NAD(P)-binding Rossmann-fold domains"/>
    <property type="match status" value="1"/>
</dbReference>
<dbReference type="PATRIC" id="fig|1635277.3.peg.1668"/>
<dbReference type="Gene3D" id="3.40.50.720">
    <property type="entry name" value="NAD(P)-binding Rossmann-like Domain"/>
    <property type="match status" value="1"/>
</dbReference>
<dbReference type="EMBL" id="LGGX01000004">
    <property type="protein sequence ID" value="KUK87497.1"/>
    <property type="molecule type" value="Genomic_DNA"/>
</dbReference>
<dbReference type="InterPro" id="IPR000683">
    <property type="entry name" value="Gfo/Idh/MocA-like_OxRdtase_N"/>
</dbReference>
<dbReference type="InterPro" id="IPR036291">
    <property type="entry name" value="NAD(P)-bd_dom_sf"/>
</dbReference>
<dbReference type="InterPro" id="IPR052515">
    <property type="entry name" value="Gfo/Idh/MocA_Oxidoreductase"/>
</dbReference>
<proteinExistence type="predicted"/>
<evidence type="ECO:0000259" key="2">
    <source>
        <dbReference type="Pfam" id="PF02894"/>
    </source>
</evidence>
<sequence length="341" mass="38827">MIRVGLVGCGRISEKHFEVYENFKDRIKLVSVCDIVLEKAKKVSERFSVPYYKNLGDMISKESMDLLAICTPSGLHPIQGIMAAQKKINVLTEKPMAVNLKDADKLISECRKNRVKLFVVKQNRLNPTVQLLKRAIEKNRFEKIYFINSTVFWNRPQEYYDQAKWRGTWKYDGGAFLNQASHYVDLMVWLGGEVKEVVSITARLARKIEAEDSGGAVIRYRNGALGVLQVTMLTYPRNYEGSITVIGEKGTVKIGGTALNRIEKWEFEKYDDDDALIEKVNYVPKNVYGEGHFAYYDNVLNSLEKDGSPLTDGDEGRKSLELIMAIYEASKKGKKISLKKK</sequence>
<evidence type="ECO:0000313" key="3">
    <source>
        <dbReference type="EMBL" id="KUK87497.1"/>
    </source>
</evidence>
<reference evidence="4" key="1">
    <citation type="journal article" date="2015" name="MBio">
        <title>Genome-Resolved Metagenomic Analysis Reveals Roles for Candidate Phyla and Other Microbial Community Members in Biogeochemical Transformations in Oil Reservoirs.</title>
        <authorList>
            <person name="Hu P."/>
            <person name="Tom L."/>
            <person name="Singh A."/>
            <person name="Thomas B.C."/>
            <person name="Baker B.J."/>
            <person name="Piceno Y.M."/>
            <person name="Andersen G.L."/>
            <person name="Banfield J.F."/>
        </authorList>
    </citation>
    <scope>NUCLEOTIDE SEQUENCE [LARGE SCALE GENOMIC DNA]</scope>
</reference>
<dbReference type="PANTHER" id="PTHR43249">
    <property type="entry name" value="UDP-N-ACETYL-2-AMINO-2-DEOXY-D-GLUCURONATE OXIDASE"/>
    <property type="match status" value="1"/>
</dbReference>
<comment type="caution">
    <text evidence="3">The sequence shown here is derived from an EMBL/GenBank/DDBJ whole genome shotgun (WGS) entry which is preliminary data.</text>
</comment>
<evidence type="ECO:0000259" key="1">
    <source>
        <dbReference type="Pfam" id="PF01408"/>
    </source>
</evidence>
<dbReference type="Pfam" id="PF02894">
    <property type="entry name" value="GFO_IDH_MocA_C"/>
    <property type="match status" value="1"/>
</dbReference>